<keyword evidence="3" id="KW-1185">Reference proteome</keyword>
<organism evidence="2 3">
    <name type="scientific">Longimicrobium terrae</name>
    <dbReference type="NCBI Taxonomy" id="1639882"/>
    <lineage>
        <taxon>Bacteria</taxon>
        <taxon>Pseudomonadati</taxon>
        <taxon>Gemmatimonadota</taxon>
        <taxon>Longimicrobiia</taxon>
        <taxon>Longimicrobiales</taxon>
        <taxon>Longimicrobiaceae</taxon>
        <taxon>Longimicrobium</taxon>
    </lineage>
</organism>
<feature type="signal peptide" evidence="1">
    <location>
        <begin position="1"/>
        <end position="24"/>
    </location>
</feature>
<proteinExistence type="predicted"/>
<keyword evidence="1" id="KW-0732">Signal</keyword>
<accession>A0A841GZF4</accession>
<evidence type="ECO:0000256" key="1">
    <source>
        <dbReference type="SAM" id="SignalP"/>
    </source>
</evidence>
<reference evidence="2 3" key="1">
    <citation type="submission" date="2020-08" db="EMBL/GenBank/DDBJ databases">
        <title>Genomic Encyclopedia of Type Strains, Phase IV (KMG-IV): sequencing the most valuable type-strain genomes for metagenomic binning, comparative biology and taxonomic classification.</title>
        <authorList>
            <person name="Goeker M."/>
        </authorList>
    </citation>
    <scope>NUCLEOTIDE SEQUENCE [LARGE SCALE GENOMIC DNA]</scope>
    <source>
        <strain evidence="2 3">DSM 29007</strain>
    </source>
</reference>
<sequence length="133" mass="14689">MRFTTGRRLLATLLIATPLACAPAAQSAAPAKEITSLGKPGWVRVLNDGNADFTLYFVADGVGYRLGKVARMEHARFRLPHPHARWYSVSLVAQSPGHTPLASSPAVWEPGQNLAARMSRDYVRENFDMWIAR</sequence>
<protein>
    <submittedName>
        <fullName evidence="2">Uncharacterized protein</fullName>
    </submittedName>
</protein>
<dbReference type="RefSeq" id="WP_170033668.1">
    <property type="nucleotide sequence ID" value="NZ_JABDTL010000001.1"/>
</dbReference>
<comment type="caution">
    <text evidence="2">The sequence shown here is derived from an EMBL/GenBank/DDBJ whole genome shotgun (WGS) entry which is preliminary data.</text>
</comment>
<dbReference type="Proteomes" id="UP000582837">
    <property type="component" value="Unassembled WGS sequence"/>
</dbReference>
<gene>
    <name evidence="2" type="ORF">HNQ61_002712</name>
</gene>
<dbReference type="EMBL" id="JACHIA010000007">
    <property type="protein sequence ID" value="MBB6071088.1"/>
    <property type="molecule type" value="Genomic_DNA"/>
</dbReference>
<evidence type="ECO:0000313" key="3">
    <source>
        <dbReference type="Proteomes" id="UP000582837"/>
    </source>
</evidence>
<evidence type="ECO:0000313" key="2">
    <source>
        <dbReference type="EMBL" id="MBB6071088.1"/>
    </source>
</evidence>
<feature type="chain" id="PRO_5032349342" evidence="1">
    <location>
        <begin position="25"/>
        <end position="133"/>
    </location>
</feature>
<dbReference type="AlphaFoldDB" id="A0A841GZF4"/>
<name>A0A841GZF4_9BACT</name>